<dbReference type="EMBL" id="BGPR01000083">
    <property type="protein sequence ID" value="GBL91956.1"/>
    <property type="molecule type" value="Genomic_DNA"/>
</dbReference>
<dbReference type="AlphaFoldDB" id="A0A4Y2BL33"/>
<comment type="caution">
    <text evidence="2">The sequence shown here is derived from an EMBL/GenBank/DDBJ whole genome shotgun (WGS) entry which is preliminary data.</text>
</comment>
<evidence type="ECO:0000256" key="1">
    <source>
        <dbReference type="SAM" id="MobiDB-lite"/>
    </source>
</evidence>
<feature type="compositionally biased region" description="Polar residues" evidence="1">
    <location>
        <begin position="159"/>
        <end position="171"/>
    </location>
</feature>
<dbReference type="Proteomes" id="UP000499080">
    <property type="component" value="Unassembled WGS sequence"/>
</dbReference>
<organism evidence="2 3">
    <name type="scientific">Araneus ventricosus</name>
    <name type="common">Orbweaver spider</name>
    <name type="synonym">Epeira ventricosa</name>
    <dbReference type="NCBI Taxonomy" id="182803"/>
    <lineage>
        <taxon>Eukaryota</taxon>
        <taxon>Metazoa</taxon>
        <taxon>Ecdysozoa</taxon>
        <taxon>Arthropoda</taxon>
        <taxon>Chelicerata</taxon>
        <taxon>Arachnida</taxon>
        <taxon>Araneae</taxon>
        <taxon>Araneomorphae</taxon>
        <taxon>Entelegynae</taxon>
        <taxon>Araneoidea</taxon>
        <taxon>Araneidae</taxon>
        <taxon>Araneus</taxon>
    </lineage>
</organism>
<reference evidence="2 3" key="1">
    <citation type="journal article" date="2019" name="Sci. Rep.">
        <title>Orb-weaving spider Araneus ventricosus genome elucidates the spidroin gene catalogue.</title>
        <authorList>
            <person name="Kono N."/>
            <person name="Nakamura H."/>
            <person name="Ohtoshi R."/>
            <person name="Moran D.A.P."/>
            <person name="Shinohara A."/>
            <person name="Yoshida Y."/>
            <person name="Fujiwara M."/>
            <person name="Mori M."/>
            <person name="Tomita M."/>
            <person name="Arakawa K."/>
        </authorList>
    </citation>
    <scope>NUCLEOTIDE SEQUENCE [LARGE SCALE GENOMIC DNA]</scope>
</reference>
<evidence type="ECO:0000313" key="2">
    <source>
        <dbReference type="EMBL" id="GBL91956.1"/>
    </source>
</evidence>
<sequence length="171" mass="19419">MEFSEFLSPKQLTTLDNKILREKAATLANMYRDDLDKDELSVEIESFKYSVIGTLATSVKGSNVVTIRHVKKFLDSKQEGLAMKPETKFILKRLLETGHLEKKDGKYVIKKSKKKSPGKETKRSKSPLRKAGRSTKKKPQVCHQKTKQTEKSNGCKVMNETSLSQQQKNSV</sequence>
<name>A0A4Y2BL33_ARAVE</name>
<gene>
    <name evidence="2" type="ORF">AVEN_102532_1</name>
</gene>
<evidence type="ECO:0000313" key="3">
    <source>
        <dbReference type="Proteomes" id="UP000499080"/>
    </source>
</evidence>
<proteinExistence type="predicted"/>
<feature type="region of interest" description="Disordered" evidence="1">
    <location>
        <begin position="106"/>
        <end position="171"/>
    </location>
</feature>
<keyword evidence="3" id="KW-1185">Reference proteome</keyword>
<protein>
    <submittedName>
        <fullName evidence="2">Uncharacterized protein</fullName>
    </submittedName>
</protein>
<accession>A0A4Y2BL33</accession>
<feature type="compositionally biased region" description="Basic residues" evidence="1">
    <location>
        <begin position="124"/>
        <end position="146"/>
    </location>
</feature>